<dbReference type="InterPro" id="IPR008936">
    <property type="entry name" value="Rho_GTPase_activation_prot"/>
</dbReference>
<keyword evidence="2" id="KW-0597">Phosphoprotein</keyword>
<dbReference type="Pfam" id="PF00620">
    <property type="entry name" value="RhoGAP"/>
    <property type="match status" value="1"/>
</dbReference>
<dbReference type="SMART" id="SM00324">
    <property type="entry name" value="RhoGAP"/>
    <property type="match status" value="1"/>
</dbReference>
<feature type="domain" description="BAR" evidence="5">
    <location>
        <begin position="14"/>
        <end position="250"/>
    </location>
</feature>
<feature type="compositionally biased region" description="Basic and acidic residues" evidence="3">
    <location>
        <begin position="685"/>
        <end position="699"/>
    </location>
</feature>
<feature type="compositionally biased region" description="Pro residues" evidence="3">
    <location>
        <begin position="971"/>
        <end position="980"/>
    </location>
</feature>
<proteinExistence type="predicted"/>
<dbReference type="PROSITE" id="PS51021">
    <property type="entry name" value="BAR"/>
    <property type="match status" value="1"/>
</dbReference>
<dbReference type="InterPro" id="IPR027267">
    <property type="entry name" value="AH/BAR_dom_sf"/>
</dbReference>
<dbReference type="FunFam" id="1.10.555.10:FF:000001">
    <property type="entry name" value="Rho GTPase activating protein 44"/>
    <property type="match status" value="1"/>
</dbReference>
<feature type="region of interest" description="Disordered" evidence="3">
    <location>
        <begin position="678"/>
        <end position="699"/>
    </location>
</feature>
<comment type="caution">
    <text evidence="6">The sequence shown here is derived from an EMBL/GenBank/DDBJ whole genome shotgun (WGS) entry which is preliminary data.</text>
</comment>
<feature type="compositionally biased region" description="Low complexity" evidence="3">
    <location>
        <begin position="954"/>
        <end position="963"/>
    </location>
</feature>
<dbReference type="GO" id="GO:0005737">
    <property type="term" value="C:cytoplasm"/>
    <property type="evidence" value="ECO:0007669"/>
    <property type="project" value="InterPro"/>
</dbReference>
<dbReference type="InterPro" id="IPR047165">
    <property type="entry name" value="RHG17/44/SH3BP1-like"/>
</dbReference>
<dbReference type="CDD" id="cd07595">
    <property type="entry name" value="BAR_RhoGAP_Rich-like"/>
    <property type="match status" value="1"/>
</dbReference>
<dbReference type="GO" id="GO:0032956">
    <property type="term" value="P:regulation of actin cytoskeleton organization"/>
    <property type="evidence" value="ECO:0007669"/>
    <property type="project" value="TreeGrafter"/>
</dbReference>
<dbReference type="GO" id="GO:0005096">
    <property type="term" value="F:GTPase activator activity"/>
    <property type="evidence" value="ECO:0007669"/>
    <property type="project" value="UniProtKB-KW"/>
</dbReference>
<dbReference type="GO" id="GO:0035020">
    <property type="term" value="P:regulation of Rac protein signal transduction"/>
    <property type="evidence" value="ECO:0007669"/>
    <property type="project" value="TreeGrafter"/>
</dbReference>
<reference evidence="6 7" key="1">
    <citation type="submission" date="2023-10" db="EMBL/GenBank/DDBJ databases">
        <title>Genomes of two closely related lineages of the louse Polyplax serrata with different host specificities.</title>
        <authorList>
            <person name="Martinu J."/>
            <person name="Tarabai H."/>
            <person name="Stefka J."/>
            <person name="Hypsa V."/>
        </authorList>
    </citation>
    <scope>NUCLEOTIDE SEQUENCE [LARGE SCALE GENOMIC DNA]</scope>
    <source>
        <strain evidence="6">HR10_N</strain>
    </source>
</reference>
<feature type="region of interest" description="Disordered" evidence="3">
    <location>
        <begin position="496"/>
        <end position="631"/>
    </location>
</feature>
<dbReference type="PANTHER" id="PTHR14130">
    <property type="entry name" value="3BP-1 RELATED RHOGAP"/>
    <property type="match status" value="1"/>
</dbReference>
<dbReference type="InterPro" id="IPR000198">
    <property type="entry name" value="RhoGAP_dom"/>
</dbReference>
<feature type="compositionally biased region" description="Basic and acidic residues" evidence="3">
    <location>
        <begin position="862"/>
        <end position="872"/>
    </location>
</feature>
<feature type="compositionally biased region" description="Basic and acidic residues" evidence="3">
    <location>
        <begin position="605"/>
        <end position="619"/>
    </location>
</feature>
<evidence type="ECO:0000256" key="2">
    <source>
        <dbReference type="ARBA" id="ARBA00022553"/>
    </source>
</evidence>
<dbReference type="SUPFAM" id="SSF103657">
    <property type="entry name" value="BAR/IMD domain-like"/>
    <property type="match status" value="1"/>
</dbReference>
<keyword evidence="1" id="KW-0343">GTPase activation</keyword>
<feature type="compositionally biased region" description="Polar residues" evidence="3">
    <location>
        <begin position="984"/>
        <end position="993"/>
    </location>
</feature>
<organism evidence="6 7">
    <name type="scientific">Polyplax serrata</name>
    <name type="common">Common mouse louse</name>
    <dbReference type="NCBI Taxonomy" id="468196"/>
    <lineage>
        <taxon>Eukaryota</taxon>
        <taxon>Metazoa</taxon>
        <taxon>Ecdysozoa</taxon>
        <taxon>Arthropoda</taxon>
        <taxon>Hexapoda</taxon>
        <taxon>Insecta</taxon>
        <taxon>Pterygota</taxon>
        <taxon>Neoptera</taxon>
        <taxon>Paraneoptera</taxon>
        <taxon>Psocodea</taxon>
        <taxon>Troctomorpha</taxon>
        <taxon>Phthiraptera</taxon>
        <taxon>Anoplura</taxon>
        <taxon>Polyplacidae</taxon>
        <taxon>Polyplax</taxon>
    </lineage>
</organism>
<dbReference type="EMBL" id="JAWJWE010000002">
    <property type="protein sequence ID" value="KAK6643079.1"/>
    <property type="molecule type" value="Genomic_DNA"/>
</dbReference>
<evidence type="ECO:0000256" key="3">
    <source>
        <dbReference type="SAM" id="MobiDB-lite"/>
    </source>
</evidence>
<dbReference type="Proteomes" id="UP001372834">
    <property type="component" value="Unassembled WGS sequence"/>
</dbReference>
<dbReference type="InterPro" id="IPR004148">
    <property type="entry name" value="BAR_dom"/>
</dbReference>
<evidence type="ECO:0000256" key="1">
    <source>
        <dbReference type="ARBA" id="ARBA00022468"/>
    </source>
</evidence>
<name>A0AAN8SBW9_POLSC</name>
<dbReference type="GO" id="GO:0007165">
    <property type="term" value="P:signal transduction"/>
    <property type="evidence" value="ECO:0007669"/>
    <property type="project" value="InterPro"/>
</dbReference>
<dbReference type="Gene3D" id="1.10.555.10">
    <property type="entry name" value="Rho GTPase activation protein"/>
    <property type="match status" value="1"/>
</dbReference>
<dbReference type="SMART" id="SM00721">
    <property type="entry name" value="BAR"/>
    <property type="match status" value="1"/>
</dbReference>
<dbReference type="Gene3D" id="1.20.1270.60">
    <property type="entry name" value="Arfaptin homology (AH) domain/BAR domain"/>
    <property type="match status" value="1"/>
</dbReference>
<evidence type="ECO:0000259" key="5">
    <source>
        <dbReference type="PROSITE" id="PS51021"/>
    </source>
</evidence>
<feature type="compositionally biased region" description="Basic and acidic residues" evidence="3">
    <location>
        <begin position="797"/>
        <end position="810"/>
    </location>
</feature>
<feature type="region of interest" description="Disordered" evidence="3">
    <location>
        <begin position="929"/>
        <end position="993"/>
    </location>
</feature>
<dbReference type="AlphaFoldDB" id="A0AAN8SBW9"/>
<dbReference type="Pfam" id="PF03114">
    <property type="entry name" value="BAR"/>
    <property type="match status" value="1"/>
</dbReference>
<feature type="compositionally biased region" description="Low complexity" evidence="3">
    <location>
        <begin position="930"/>
        <end position="947"/>
    </location>
</feature>
<dbReference type="PROSITE" id="PS50238">
    <property type="entry name" value="RHOGAP"/>
    <property type="match status" value="1"/>
</dbReference>
<gene>
    <name evidence="6" type="ORF">RUM43_004582</name>
</gene>
<evidence type="ECO:0000313" key="6">
    <source>
        <dbReference type="EMBL" id="KAK6643079.1"/>
    </source>
</evidence>
<feature type="compositionally biased region" description="Polar residues" evidence="3">
    <location>
        <begin position="780"/>
        <end position="793"/>
    </location>
</feature>
<accession>A0AAN8SBW9</accession>
<feature type="domain" description="Rho-GAP" evidence="4">
    <location>
        <begin position="256"/>
        <end position="450"/>
    </location>
</feature>
<dbReference type="SUPFAM" id="SSF48350">
    <property type="entry name" value="GTPase activation domain, GAP"/>
    <property type="match status" value="1"/>
</dbReference>
<evidence type="ECO:0000259" key="4">
    <source>
        <dbReference type="PROSITE" id="PS50238"/>
    </source>
</evidence>
<feature type="compositionally biased region" description="Polar residues" evidence="3">
    <location>
        <begin position="511"/>
        <end position="524"/>
    </location>
</feature>
<evidence type="ECO:0000313" key="7">
    <source>
        <dbReference type="Proteomes" id="UP001372834"/>
    </source>
</evidence>
<evidence type="ECO:0008006" key="8">
    <source>
        <dbReference type="Google" id="ProtNLM"/>
    </source>
</evidence>
<dbReference type="PANTHER" id="PTHR14130:SF14">
    <property type="entry name" value="RHO GTPASE-ACTIVATING PROTEIN 92B"/>
    <property type="match status" value="1"/>
</dbReference>
<feature type="region of interest" description="Disordered" evidence="3">
    <location>
        <begin position="765"/>
        <end position="885"/>
    </location>
</feature>
<protein>
    <recommendedName>
        <fullName evidence="8">Rho GTPase-activating protein 17</fullName>
    </recommendedName>
</protein>
<sequence length="993" mass="110539">MKKQFFRVKQLADQTFSRAGKTDVLSDDLQEADRKVEYIKNSCQNVGKKLSGCLLLGQLQGESGTKEKLMKKSPNYQLGAAMMESGSLCDDDSLMKTVLNKCGHAEKSISEESMEHDHRVEQHVIAPLQSVLDTEIPNIIKLKRNVTKVCLDMDSAKTRYQQAQKHSSNNLAGAAKIESIKDELKDSEQKVEQSRDVLASEMFHLASRESELCYTILQYYKFQKRYHEYTLGILDKLIPELETEICSSKIKPVYGVDLEEHLQVTGRKIAFPVELCVCALLELGMEEEGLFRLTGAASKVKRMKLSFDAGCMNLATALAYRDPHVIAGALKSYLRELPEPLLTHSLYDEWLNAAKAQTHPDNKLQALWTVVHKLPKANFDNLNYLIKFFHMLSKNHEVNRMSPHNIAIVIAPSLIWTKEENGGSGFGLNVNVSLYPSIIDLLVTYADWFFDKDMEFYITLEPIMNGEVDEKSVDKGGIDNKGFDIKVADKMNKSVIEKGSGQNHPGGDVETNLSEMKRSQSIGSLSEEVHTYESPRPITRRKNKSVAPGPPIFKDEKKKDDAKLSSKSSSQPGKGKEQNLASDKPDKPPRPSVTSNATLPRPSKSFREKSTELNREEFKVSTGEESLIRNLPATKKEAVMKTTASTNTDTYLVSKENRTSFAGSVELRGERPVAAPRTVSTLIEVSDKPKPESESKPTEYNKVNLISVKKEWLLGKDSVENENAFQKKPVVPERPSTLKTQSFKFNRNSIGASLRNNYENITLSSTENLSGSSSEDRSVQKAQLSSTEKQQVSVVEIRNKEKRDSFEDVTKNGGEGVTNNEPGSKIEESCDDDDDRDVVVPSEERKTASSNSNRPLSLPGIEKPERPPKPDYKISSSSSSHTRTFSDGQIIEIKPAVDAHLSHNSHNFNNNNNNNGSTHCVKHVINNNLSSDSNQASMSLSMSSSPPQHHHPQQHQQAASMSSTVIKHPQTSPPPPPVPAKPRANSQGESTDF</sequence>
<feature type="compositionally biased region" description="Basic and acidic residues" evidence="3">
    <location>
        <begin position="553"/>
        <end position="564"/>
    </location>
</feature>